<feature type="region of interest" description="Disordered" evidence="1">
    <location>
        <begin position="44"/>
        <end position="67"/>
    </location>
</feature>
<protein>
    <submittedName>
        <fullName evidence="2">Uncharacterized protein</fullName>
    </submittedName>
</protein>
<gene>
    <name evidence="2" type="ORF">E1267_39850</name>
</gene>
<dbReference type="EMBL" id="SMJZ01000265">
    <property type="protein sequence ID" value="TDB97425.1"/>
    <property type="molecule type" value="Genomic_DNA"/>
</dbReference>
<evidence type="ECO:0000313" key="3">
    <source>
        <dbReference type="Proteomes" id="UP000295157"/>
    </source>
</evidence>
<dbReference type="RefSeq" id="WP_132340861.1">
    <property type="nucleotide sequence ID" value="NZ_SMJZ01000265.1"/>
</dbReference>
<evidence type="ECO:0000313" key="2">
    <source>
        <dbReference type="EMBL" id="TDB97425.1"/>
    </source>
</evidence>
<organism evidence="2 3">
    <name type="scientific">Nonomuraea longispora</name>
    <dbReference type="NCBI Taxonomy" id="1848320"/>
    <lineage>
        <taxon>Bacteria</taxon>
        <taxon>Bacillati</taxon>
        <taxon>Actinomycetota</taxon>
        <taxon>Actinomycetes</taxon>
        <taxon>Streptosporangiales</taxon>
        <taxon>Streptosporangiaceae</taxon>
        <taxon>Nonomuraea</taxon>
    </lineage>
</organism>
<accession>A0A4V2XI62</accession>
<reference evidence="2 3" key="1">
    <citation type="submission" date="2019-02" db="EMBL/GenBank/DDBJ databases">
        <title>Draft genome sequences of novel Actinobacteria.</title>
        <authorList>
            <person name="Sahin N."/>
            <person name="Ay H."/>
            <person name="Saygin H."/>
        </authorList>
    </citation>
    <scope>NUCLEOTIDE SEQUENCE [LARGE SCALE GENOMIC DNA]</scope>
    <source>
        <strain evidence="2 3">KC201</strain>
    </source>
</reference>
<dbReference type="OrthoDB" id="9975224at2"/>
<dbReference type="Proteomes" id="UP000295157">
    <property type="component" value="Unassembled WGS sequence"/>
</dbReference>
<dbReference type="AlphaFoldDB" id="A0A4V2XI62"/>
<name>A0A4V2XI62_9ACTN</name>
<evidence type="ECO:0000256" key="1">
    <source>
        <dbReference type="SAM" id="MobiDB-lite"/>
    </source>
</evidence>
<sequence>MAALVVLALFMVLVCGIRAADRHKDPYQGPRTEVEHMTRSVLMYARRKDRPQQAAPDPDRARGGDQR</sequence>
<comment type="caution">
    <text evidence="2">The sequence shown here is derived from an EMBL/GenBank/DDBJ whole genome shotgun (WGS) entry which is preliminary data.</text>
</comment>
<feature type="compositionally biased region" description="Basic and acidic residues" evidence="1">
    <location>
        <begin position="57"/>
        <end position="67"/>
    </location>
</feature>
<proteinExistence type="predicted"/>
<keyword evidence="3" id="KW-1185">Reference proteome</keyword>